<dbReference type="Pfam" id="PF00326">
    <property type="entry name" value="Peptidase_S9"/>
    <property type="match status" value="1"/>
</dbReference>
<evidence type="ECO:0000313" key="3">
    <source>
        <dbReference type="EMBL" id="TLM79695.1"/>
    </source>
</evidence>
<feature type="signal peptide" evidence="1">
    <location>
        <begin position="1"/>
        <end position="18"/>
    </location>
</feature>
<feature type="chain" id="PRO_5045660544" evidence="1">
    <location>
        <begin position="19"/>
        <end position="339"/>
    </location>
</feature>
<dbReference type="EMBL" id="VANI01000002">
    <property type="protein sequence ID" value="TLM79695.1"/>
    <property type="molecule type" value="Genomic_DNA"/>
</dbReference>
<evidence type="ECO:0000256" key="1">
    <source>
        <dbReference type="SAM" id="SignalP"/>
    </source>
</evidence>
<sequence length="339" mass="37696">MKGFLAALFSVIPLFGWAQGSPLIQSAQVFDGESCWSGNHASYERWRAQVAGKIATRNLPEKKAAKALENFEQFFPVSQYLQYRDRLECETFIYEVDGAAVRGFVIRPKGAEKSLPVVVYNRGGNGDFGAVTFSSMMRNLFPVADRGFVVVGSQYRGTFAAPDSDGPSDEFGGRDIEDVRALFDLVPAIRGADAKRIGMWGHSRGGIQTFMTARSGVPVKALVVAAGVADLSAGLAQRPDMEAVFRKRIPEFDRDRMAALKKRSVLLWAEELDRNLPILLLHGTADEKVSVEQSRVLAQKFQALGHRYSLVEFEGDNHGFNNNREAYLRSVSDWFNRFL</sequence>
<proteinExistence type="predicted"/>
<dbReference type="InterPro" id="IPR029058">
    <property type="entry name" value="AB_hydrolase_fold"/>
</dbReference>
<dbReference type="RefSeq" id="WP_138234102.1">
    <property type="nucleotide sequence ID" value="NZ_CP185860.1"/>
</dbReference>
<evidence type="ECO:0000259" key="2">
    <source>
        <dbReference type="Pfam" id="PF00326"/>
    </source>
</evidence>
<keyword evidence="4" id="KW-1185">Reference proteome</keyword>
<comment type="caution">
    <text evidence="3">The sequence shown here is derived from an EMBL/GenBank/DDBJ whole genome shotgun (WGS) entry which is preliminary data.</text>
</comment>
<dbReference type="Proteomes" id="UP000306791">
    <property type="component" value="Unassembled WGS sequence"/>
</dbReference>
<dbReference type="InterPro" id="IPR001375">
    <property type="entry name" value="Peptidase_S9_cat"/>
</dbReference>
<feature type="domain" description="Peptidase S9 prolyl oligopeptidase catalytic" evidence="2">
    <location>
        <begin position="137"/>
        <end position="337"/>
    </location>
</feature>
<dbReference type="SUPFAM" id="SSF53474">
    <property type="entry name" value="alpha/beta-Hydrolases"/>
    <property type="match status" value="1"/>
</dbReference>
<reference evidence="3 4" key="1">
    <citation type="submission" date="2019-05" db="EMBL/GenBank/DDBJ databases">
        <title>Microbulbifer harenosus sp. nov., an alginate-degrading bacterium isolated from coastal sand.</title>
        <authorList>
            <person name="Huang H."/>
            <person name="Mo K."/>
            <person name="Bao S."/>
        </authorList>
    </citation>
    <scope>NUCLEOTIDE SEQUENCE [LARGE SCALE GENOMIC DNA]</scope>
    <source>
        <strain evidence="3 4">HB161719</strain>
    </source>
</reference>
<keyword evidence="1" id="KW-0732">Signal</keyword>
<dbReference type="Gene3D" id="3.40.50.1820">
    <property type="entry name" value="alpha/beta hydrolase"/>
    <property type="match status" value="1"/>
</dbReference>
<protein>
    <submittedName>
        <fullName evidence="3">S9 family peptidase</fullName>
    </submittedName>
</protein>
<name>A0ABY2UPV5_9GAMM</name>
<organism evidence="3 4">
    <name type="scientific">Microbulbifer harenosus</name>
    <dbReference type="NCBI Taxonomy" id="2576840"/>
    <lineage>
        <taxon>Bacteria</taxon>
        <taxon>Pseudomonadati</taxon>
        <taxon>Pseudomonadota</taxon>
        <taxon>Gammaproteobacteria</taxon>
        <taxon>Cellvibrionales</taxon>
        <taxon>Microbulbiferaceae</taxon>
        <taxon>Microbulbifer</taxon>
    </lineage>
</organism>
<evidence type="ECO:0000313" key="4">
    <source>
        <dbReference type="Proteomes" id="UP000306791"/>
    </source>
</evidence>
<accession>A0ABY2UPV5</accession>
<dbReference type="InterPro" id="IPR050261">
    <property type="entry name" value="FrsA_esterase"/>
</dbReference>
<gene>
    <name evidence="3" type="ORF">FDY93_02205</name>
</gene>
<dbReference type="PANTHER" id="PTHR22946">
    <property type="entry name" value="DIENELACTONE HYDROLASE DOMAIN-CONTAINING PROTEIN-RELATED"/>
    <property type="match status" value="1"/>
</dbReference>